<keyword evidence="1" id="KW-0479">Metal-binding</keyword>
<dbReference type="PROSITE" id="PS00028">
    <property type="entry name" value="ZINC_FINGER_C2H2_1"/>
    <property type="match status" value="6"/>
</dbReference>
<keyword evidence="3 5" id="KW-0863">Zinc-finger</keyword>
<evidence type="ECO:0000259" key="7">
    <source>
        <dbReference type="PROSITE" id="PS50157"/>
    </source>
</evidence>
<gene>
    <name evidence="9" type="primary">LOC101862676</name>
</gene>
<dbReference type="Proteomes" id="UP000694888">
    <property type="component" value="Unplaced"/>
</dbReference>
<reference evidence="9" key="1">
    <citation type="submission" date="2025-08" db="UniProtKB">
        <authorList>
            <consortium name="RefSeq"/>
        </authorList>
    </citation>
    <scope>IDENTIFICATION</scope>
</reference>
<keyword evidence="4" id="KW-0862">Zinc</keyword>
<evidence type="ECO:0000256" key="4">
    <source>
        <dbReference type="ARBA" id="ARBA00022833"/>
    </source>
</evidence>
<evidence type="ECO:0000256" key="3">
    <source>
        <dbReference type="ARBA" id="ARBA00022771"/>
    </source>
</evidence>
<dbReference type="GeneID" id="101862676"/>
<dbReference type="Gene3D" id="3.30.160.60">
    <property type="entry name" value="Classic Zinc Finger"/>
    <property type="match status" value="4"/>
</dbReference>
<evidence type="ECO:0000256" key="1">
    <source>
        <dbReference type="ARBA" id="ARBA00022723"/>
    </source>
</evidence>
<keyword evidence="8" id="KW-1185">Reference proteome</keyword>
<feature type="region of interest" description="Disordered" evidence="6">
    <location>
        <begin position="481"/>
        <end position="523"/>
    </location>
</feature>
<proteinExistence type="predicted"/>
<name>A0ABM0K1H8_APLCA</name>
<evidence type="ECO:0000313" key="8">
    <source>
        <dbReference type="Proteomes" id="UP000694888"/>
    </source>
</evidence>
<sequence length="592" mass="67360">MQTDSHHAMPLRDAGDLCAETDGKECIQDNIMDDDSVDDQTSTSLFDIFSPPSSINPSFSSILDDIDLDLECEEDEDVYQDSINNFMLDAIGEKSGQEKGTGNIQPVNEKEQDSTLLQPENGMHEQDQLDRLSDGAVQFRISVPIIEMKDKMIMKCYLEKLNGLSQEQAQISQTQRCNTSEVNKETCNETGISSSIETEEVRILCHKCQVPFSSLQALFSHNQDKHIVKKESSEFVCPMCREICKSSVAMAKHCRLHCFPPPREPDVPEKRFEWHFCEVCPYKAKTKALLTLHVKTKHNPDRKIYVCDICKFSCLQERTYVIHKRRHEGEGKFACDQCGKLFMSMSILKRHVITHNKSKPYICPIPECGKAFTIKSRLGDHLRTVRHRNNFKDSKAAVSLPLSLESKMTDDLSLTKWNLSQRDTGTDLSKGEPYEICVYDIVLPENETLERKEETVVTAPGPGISEVTTWRSSLCSPKEITTGTVHEKSENKTPPDNCNSKKRTPGIPQNSVLHYNPSVPPSKVSQSVKKKRFACTWEGCEKVFRDNYNLSVHLCTHTGEMQRACPQCRYRCVQKSAMDAHLKTHQKRQQER</sequence>
<dbReference type="PROSITE" id="PS50157">
    <property type="entry name" value="ZINC_FINGER_C2H2_2"/>
    <property type="match status" value="3"/>
</dbReference>
<dbReference type="Pfam" id="PF00096">
    <property type="entry name" value="zf-C2H2"/>
    <property type="match status" value="1"/>
</dbReference>
<feature type="domain" description="C2H2-type" evidence="7">
    <location>
        <begin position="533"/>
        <end position="562"/>
    </location>
</feature>
<evidence type="ECO:0000313" key="9">
    <source>
        <dbReference type="RefSeq" id="XP_005106557.1"/>
    </source>
</evidence>
<feature type="domain" description="C2H2-type" evidence="7">
    <location>
        <begin position="361"/>
        <end position="392"/>
    </location>
</feature>
<dbReference type="PANTHER" id="PTHR24409:SF295">
    <property type="entry name" value="AZ2-RELATED"/>
    <property type="match status" value="1"/>
</dbReference>
<dbReference type="RefSeq" id="XP_005106557.1">
    <property type="nucleotide sequence ID" value="XM_005106500.3"/>
</dbReference>
<protein>
    <submittedName>
        <fullName evidence="9">Zinc finger protein 567</fullName>
    </submittedName>
</protein>
<dbReference type="InterPro" id="IPR036236">
    <property type="entry name" value="Znf_C2H2_sf"/>
</dbReference>
<evidence type="ECO:0000256" key="2">
    <source>
        <dbReference type="ARBA" id="ARBA00022737"/>
    </source>
</evidence>
<keyword evidence="2" id="KW-0677">Repeat</keyword>
<organism evidence="8 9">
    <name type="scientific">Aplysia californica</name>
    <name type="common">California sea hare</name>
    <dbReference type="NCBI Taxonomy" id="6500"/>
    <lineage>
        <taxon>Eukaryota</taxon>
        <taxon>Metazoa</taxon>
        <taxon>Spiralia</taxon>
        <taxon>Lophotrochozoa</taxon>
        <taxon>Mollusca</taxon>
        <taxon>Gastropoda</taxon>
        <taxon>Heterobranchia</taxon>
        <taxon>Euthyneura</taxon>
        <taxon>Tectipleura</taxon>
        <taxon>Aplysiida</taxon>
        <taxon>Aplysioidea</taxon>
        <taxon>Aplysiidae</taxon>
        <taxon>Aplysia</taxon>
    </lineage>
</organism>
<dbReference type="InterPro" id="IPR013087">
    <property type="entry name" value="Znf_C2H2_type"/>
</dbReference>
<dbReference type="SUPFAM" id="SSF57667">
    <property type="entry name" value="beta-beta-alpha zinc fingers"/>
    <property type="match status" value="3"/>
</dbReference>
<evidence type="ECO:0000256" key="5">
    <source>
        <dbReference type="PROSITE-ProRule" id="PRU00042"/>
    </source>
</evidence>
<evidence type="ECO:0000256" key="6">
    <source>
        <dbReference type="SAM" id="MobiDB-lite"/>
    </source>
</evidence>
<dbReference type="PANTHER" id="PTHR24409">
    <property type="entry name" value="ZINC FINGER PROTEIN 142"/>
    <property type="match status" value="1"/>
</dbReference>
<accession>A0ABM0K1H8</accession>
<feature type="domain" description="C2H2-type" evidence="7">
    <location>
        <begin position="333"/>
        <end position="360"/>
    </location>
</feature>
<dbReference type="SMART" id="SM00355">
    <property type="entry name" value="ZnF_C2H2"/>
    <property type="match status" value="8"/>
</dbReference>